<evidence type="ECO:0000313" key="5">
    <source>
        <dbReference type="EMBL" id="WDG10347.1"/>
    </source>
</evidence>
<keyword evidence="3" id="KW-0812">Transmembrane</keyword>
<feature type="domain" description="OmpR/PhoB-type" evidence="4">
    <location>
        <begin position="2"/>
        <end position="98"/>
    </location>
</feature>
<dbReference type="RefSeq" id="WP_274291440.1">
    <property type="nucleotide sequence ID" value="NZ_CP117989.1"/>
</dbReference>
<dbReference type="Proteomes" id="UP001219537">
    <property type="component" value="Chromosome 2"/>
</dbReference>
<feature type="transmembrane region" description="Helical" evidence="3">
    <location>
        <begin position="118"/>
        <end position="138"/>
    </location>
</feature>
<dbReference type="Gene3D" id="1.10.10.10">
    <property type="entry name" value="Winged helix-like DNA-binding domain superfamily/Winged helix DNA-binding domain"/>
    <property type="match status" value="1"/>
</dbReference>
<dbReference type="GO" id="GO:0006355">
    <property type="term" value="P:regulation of DNA-templated transcription"/>
    <property type="evidence" value="ECO:0007669"/>
    <property type="project" value="InterPro"/>
</dbReference>
<dbReference type="InterPro" id="IPR036388">
    <property type="entry name" value="WH-like_DNA-bd_sf"/>
</dbReference>
<dbReference type="InterPro" id="IPR016032">
    <property type="entry name" value="Sig_transdc_resp-reg_C-effctor"/>
</dbReference>
<gene>
    <name evidence="5" type="ORF">PUN50_23550</name>
</gene>
<name>A0AAQ2Y0L6_9VIBR</name>
<feature type="DNA-binding region" description="OmpR/PhoB-type" evidence="2">
    <location>
        <begin position="2"/>
        <end position="98"/>
    </location>
</feature>
<dbReference type="InterPro" id="IPR001867">
    <property type="entry name" value="OmpR/PhoB-type_DNA-bd"/>
</dbReference>
<evidence type="ECO:0000256" key="1">
    <source>
        <dbReference type="ARBA" id="ARBA00023125"/>
    </source>
</evidence>
<protein>
    <submittedName>
        <fullName evidence="5">Winged helix-turn-helix domain-containing protein</fullName>
    </submittedName>
</protein>
<keyword evidence="3" id="KW-0472">Membrane</keyword>
<evidence type="ECO:0000313" key="6">
    <source>
        <dbReference type="Proteomes" id="UP001219537"/>
    </source>
</evidence>
<dbReference type="Pfam" id="PF00486">
    <property type="entry name" value="Trans_reg_C"/>
    <property type="match status" value="1"/>
</dbReference>
<dbReference type="EMBL" id="CP117989">
    <property type="protein sequence ID" value="WDG10347.1"/>
    <property type="molecule type" value="Genomic_DNA"/>
</dbReference>
<proteinExistence type="predicted"/>
<evidence type="ECO:0000259" key="4">
    <source>
        <dbReference type="PROSITE" id="PS51755"/>
    </source>
</evidence>
<evidence type="ECO:0000256" key="2">
    <source>
        <dbReference type="PROSITE-ProRule" id="PRU01091"/>
    </source>
</evidence>
<accession>A0AAQ2Y0L6</accession>
<dbReference type="SMART" id="SM00862">
    <property type="entry name" value="Trans_reg_C"/>
    <property type="match status" value="1"/>
</dbReference>
<keyword evidence="3" id="KW-1133">Transmembrane helix</keyword>
<dbReference type="GO" id="GO:0003677">
    <property type="term" value="F:DNA binding"/>
    <property type="evidence" value="ECO:0007669"/>
    <property type="project" value="UniProtKB-UniRule"/>
</dbReference>
<dbReference type="AlphaFoldDB" id="A0AAQ2Y0L6"/>
<dbReference type="GO" id="GO:0000160">
    <property type="term" value="P:phosphorelay signal transduction system"/>
    <property type="evidence" value="ECO:0007669"/>
    <property type="project" value="InterPro"/>
</dbReference>
<evidence type="ECO:0000256" key="3">
    <source>
        <dbReference type="SAM" id="Phobius"/>
    </source>
</evidence>
<reference evidence="5" key="1">
    <citation type="submission" date="2023-02" db="EMBL/GenBank/DDBJ databases">
        <title>Isolation, identification, and genome analysis of Vibrio campbellii in the Penaeus vannamei larvae stage.</title>
        <authorList>
            <person name="Huang T."/>
            <person name="Zhang B."/>
        </authorList>
    </citation>
    <scope>NUCLEOTIDE SEQUENCE</scope>
    <source>
        <strain evidence="5">20220413_1</strain>
    </source>
</reference>
<dbReference type="SUPFAM" id="SSF46894">
    <property type="entry name" value="C-terminal effector domain of the bipartite response regulators"/>
    <property type="match status" value="1"/>
</dbReference>
<keyword evidence="1 2" id="KW-0238">DNA-binding</keyword>
<dbReference type="PROSITE" id="PS51755">
    <property type="entry name" value="OMPR_PHOB"/>
    <property type="match status" value="1"/>
</dbReference>
<sequence length="228" mass="25981">MSKQYTCDDLIFDIEKMSVSTGRLERSLNYNECLLFKAFLDNANQVIDKETLKQAGWPDTIVTDSSLQKSVQKLRLAIAISDCVELRTIAGVGYMLYCSCAGAKVSTPNRRAFNSLTLAKASLTFVSLVLVLLSFFNFSRVTNTHLVSYLHEDYEFIKINHHKVLKQKATTIPPELESMIHRSECDCFYFVAETEGIYTLSVYENAHQRSENYLFEMDTLPKLIKELG</sequence>
<organism evidence="5 6">
    <name type="scientific">Vibrio campbellii</name>
    <dbReference type="NCBI Taxonomy" id="680"/>
    <lineage>
        <taxon>Bacteria</taxon>
        <taxon>Pseudomonadati</taxon>
        <taxon>Pseudomonadota</taxon>
        <taxon>Gammaproteobacteria</taxon>
        <taxon>Vibrionales</taxon>
        <taxon>Vibrionaceae</taxon>
        <taxon>Vibrio</taxon>
    </lineage>
</organism>